<evidence type="ECO:0000313" key="2">
    <source>
        <dbReference type="EMBL" id="PLW10353.1"/>
    </source>
</evidence>
<protein>
    <recommendedName>
        <fullName evidence="4">F-box domain-containing protein</fullName>
    </recommendedName>
</protein>
<reference evidence="2 3" key="1">
    <citation type="submission" date="2017-11" db="EMBL/GenBank/DDBJ databases">
        <title>De novo assembly and phasing of dikaryotic genomes from two isolates of Puccinia coronata f. sp. avenae, the causal agent of oat crown rust.</title>
        <authorList>
            <person name="Miller M.E."/>
            <person name="Zhang Y."/>
            <person name="Omidvar V."/>
            <person name="Sperschneider J."/>
            <person name="Schwessinger B."/>
            <person name="Raley C."/>
            <person name="Palmer J.M."/>
            <person name="Garnica D."/>
            <person name="Upadhyaya N."/>
            <person name="Rathjen J."/>
            <person name="Taylor J.M."/>
            <person name="Park R.F."/>
            <person name="Dodds P.N."/>
            <person name="Hirsch C.D."/>
            <person name="Kianian S.F."/>
            <person name="Figueroa M."/>
        </authorList>
    </citation>
    <scope>NUCLEOTIDE SEQUENCE [LARGE SCALE GENOMIC DNA]</scope>
    <source>
        <strain evidence="2">12NC29</strain>
    </source>
</reference>
<feature type="region of interest" description="Disordered" evidence="1">
    <location>
        <begin position="683"/>
        <end position="727"/>
    </location>
</feature>
<evidence type="ECO:0008006" key="4">
    <source>
        <dbReference type="Google" id="ProtNLM"/>
    </source>
</evidence>
<comment type="caution">
    <text evidence="2">The sequence shown here is derived from an EMBL/GenBank/DDBJ whole genome shotgun (WGS) entry which is preliminary data.</text>
</comment>
<feature type="compositionally biased region" description="Low complexity" evidence="1">
    <location>
        <begin position="404"/>
        <end position="420"/>
    </location>
</feature>
<sequence>MRPLIPLEIVDRIVSWVPNSSQQRTTEMLRLAGISVSWAVGWRHLVVHSHQQLLELLLLNTLLSDSLSLIHSVSLLAWKLADNQLLVNFLIPTTPNLRIINLLIGPTFAPDHLHEILATPKPSLQLLSLRFNQNTSRRSYEPFLKGAYFDHCLDLLAQWPESRDFEALSFVQDPLPAYGPKSHLQNEGIAQPIILFRFWCITNLAGSALGRHVRRLRLRIPGRNLVGSLTSSHTTRFQGVIVGSQGMFKIPLEPFPRLEFLDLSTSLVGSVGTGLGPIVRRFPRLKHLVVDRTQLLVPARFAGDQERVDESLQAMGHTVATAGLARSAEIARLWRDLAARVASEILHHRRQANGLPSIPADTPPPPAIPHRTPAPRRRGRSAYASAPRWKSVVPGPNAPPPQPVTVVPTADASSSSSSSSGAKTALSDQRIPAKVTVIPAASRLVSLGCGTELGETGETNSNGDDDNDNDLGVGNATRARWKEQFEIGWIAGRRKWESVVHERLDLHQRALDAWEKGVASFGPSLQHDDSDSDSDEKQENEWVEREYARLVNSRPVLVTMLLDDPGLLQGEEEGVGGQIKEETGGVFQTFLSCLTLHEVSPTHVLSSVARFAAAPPPLLCTYNHCLAHGAVVWSPDWNQLPVNLISPRPPPPAPVAAPAGPSTRKPLLTPMADLNRLFRDLRLLPPPELPPTTRDPPNPTSSSPAPPNPSTHHDDDDDDDGHHPANCAHLEGRKIWDLDRW</sequence>
<keyword evidence="3" id="KW-1185">Reference proteome</keyword>
<name>A0A2N5SAR3_9BASI</name>
<feature type="region of interest" description="Disordered" evidence="1">
    <location>
        <begin position="522"/>
        <end position="541"/>
    </location>
</feature>
<evidence type="ECO:0000256" key="1">
    <source>
        <dbReference type="SAM" id="MobiDB-lite"/>
    </source>
</evidence>
<accession>A0A2N5SAR3</accession>
<feature type="region of interest" description="Disordered" evidence="1">
    <location>
        <begin position="352"/>
        <end position="429"/>
    </location>
</feature>
<organism evidence="2 3">
    <name type="scientific">Puccinia coronata f. sp. avenae</name>
    <dbReference type="NCBI Taxonomy" id="200324"/>
    <lineage>
        <taxon>Eukaryota</taxon>
        <taxon>Fungi</taxon>
        <taxon>Dikarya</taxon>
        <taxon>Basidiomycota</taxon>
        <taxon>Pucciniomycotina</taxon>
        <taxon>Pucciniomycetes</taxon>
        <taxon>Pucciniales</taxon>
        <taxon>Pucciniaceae</taxon>
        <taxon>Puccinia</taxon>
    </lineage>
</organism>
<feature type="region of interest" description="Disordered" evidence="1">
    <location>
        <begin position="455"/>
        <end position="474"/>
    </location>
</feature>
<gene>
    <name evidence="2" type="ORF">PCANC_19661</name>
</gene>
<feature type="compositionally biased region" description="Pro residues" evidence="1">
    <location>
        <begin position="684"/>
        <end position="709"/>
    </location>
</feature>
<evidence type="ECO:0000313" key="3">
    <source>
        <dbReference type="Proteomes" id="UP000235388"/>
    </source>
</evidence>
<dbReference type="EMBL" id="PGCJ01001063">
    <property type="protein sequence ID" value="PLW10353.1"/>
    <property type="molecule type" value="Genomic_DNA"/>
</dbReference>
<dbReference type="Proteomes" id="UP000235388">
    <property type="component" value="Unassembled WGS sequence"/>
</dbReference>
<proteinExistence type="predicted"/>
<dbReference type="AlphaFoldDB" id="A0A2N5SAR3"/>
<dbReference type="OrthoDB" id="3353982at2759"/>